<comment type="similarity">
    <text evidence="1">Belongs to the RHS family.</text>
</comment>
<reference evidence="4" key="1">
    <citation type="journal article" date="2018" name="Genome Biol.">
        <title>SKESA: strategic k-mer extension for scrupulous assemblies.</title>
        <authorList>
            <person name="Souvorov A."/>
            <person name="Agarwala R."/>
            <person name="Lipman D.J."/>
        </authorList>
    </citation>
    <scope>NUCLEOTIDE SEQUENCE</scope>
    <source>
        <strain evidence="4">973-77</strain>
    </source>
</reference>
<dbReference type="NCBIfam" id="TIGR03696">
    <property type="entry name" value="Rhs_assc_core"/>
    <property type="match status" value="1"/>
</dbReference>
<reference evidence="4" key="2">
    <citation type="submission" date="2018-07" db="EMBL/GenBank/DDBJ databases">
        <authorList>
            <consortium name="NCBI Pathogen Detection Project"/>
        </authorList>
    </citation>
    <scope>NUCLEOTIDE SEQUENCE</scope>
    <source>
        <strain evidence="4">973-77</strain>
    </source>
</reference>
<dbReference type="EMBL" id="DAAMGL010000013">
    <property type="protein sequence ID" value="HAC6566834.1"/>
    <property type="molecule type" value="Genomic_DNA"/>
</dbReference>
<dbReference type="PANTHER" id="PTHR32305:SF15">
    <property type="entry name" value="PROTEIN RHSA-RELATED"/>
    <property type="match status" value="1"/>
</dbReference>
<dbReference type="Gene3D" id="2.180.10.10">
    <property type="entry name" value="RHS repeat-associated core"/>
    <property type="match status" value="1"/>
</dbReference>
<dbReference type="PANTHER" id="PTHR32305">
    <property type="match status" value="1"/>
</dbReference>
<dbReference type="AlphaFoldDB" id="A0A702E6S1"/>
<sequence length="350" mass="39642">MPRQPETTWYGWDGERLATMQTQAARIQTVYHPGSFTPLLRIETENSELSKAARRTLAEKFQQDAGRAFVPELVTMVDNLEAELRRGELSAPTRVWLAQCGLTAEQLEPHCEPERRIHLYHCDHRGLPLALINPDNTVAWRAEYDEWGNLLSEENPAHLEQLIRLPGQQYDEESGLHYNRHRYYSPGQGRYITQDPIGLAGGWNFYQYPLNPITGIDPLGLYQMCHRKFDPVPVPYARHCYIKFEDGTTSSFDNKGVHADPAPNKSGTICTEPQNPSLDECIREAMKNCKGENYHFTAFNCCHCAEQAMKSCGTSIPRTSWPNAPINPGPQPGEAGYNQEPVFGPELGER</sequence>
<dbReference type="Pfam" id="PF03527">
    <property type="entry name" value="RHS"/>
    <property type="match status" value="1"/>
</dbReference>
<evidence type="ECO:0000259" key="3">
    <source>
        <dbReference type="Pfam" id="PF03527"/>
    </source>
</evidence>
<gene>
    <name evidence="4" type="ORF">G0B48_17015</name>
</gene>
<protein>
    <submittedName>
        <fullName evidence="4">RHS repeat protein</fullName>
    </submittedName>
</protein>
<dbReference type="PRINTS" id="PR00394">
    <property type="entry name" value="RHSPROTEIN"/>
</dbReference>
<dbReference type="InterPro" id="IPR001826">
    <property type="entry name" value="RHS"/>
</dbReference>
<dbReference type="InterPro" id="IPR050708">
    <property type="entry name" value="T6SS_VgrG/RHS"/>
</dbReference>
<comment type="caution">
    <text evidence="4">The sequence shown here is derived from an EMBL/GenBank/DDBJ whole genome shotgun (WGS) entry which is preliminary data.</text>
</comment>
<evidence type="ECO:0000256" key="1">
    <source>
        <dbReference type="ARBA" id="ARBA00009455"/>
    </source>
</evidence>
<organism evidence="4">
    <name type="scientific">Salmonella enterica</name>
    <name type="common">Salmonella choleraesuis</name>
    <dbReference type="NCBI Taxonomy" id="28901"/>
    <lineage>
        <taxon>Bacteria</taxon>
        <taxon>Pseudomonadati</taxon>
        <taxon>Pseudomonadota</taxon>
        <taxon>Gammaproteobacteria</taxon>
        <taxon>Enterobacterales</taxon>
        <taxon>Enterobacteriaceae</taxon>
        <taxon>Salmonella</taxon>
    </lineage>
</organism>
<proteinExistence type="inferred from homology"/>
<accession>A0A702E6S1</accession>
<feature type="region of interest" description="Disordered" evidence="2">
    <location>
        <begin position="322"/>
        <end position="350"/>
    </location>
</feature>
<dbReference type="InterPro" id="IPR022385">
    <property type="entry name" value="Rhs_assc_core"/>
</dbReference>
<name>A0A702E6S1_SALER</name>
<evidence type="ECO:0000256" key="2">
    <source>
        <dbReference type="SAM" id="MobiDB-lite"/>
    </source>
</evidence>
<feature type="domain" description="RHS protein conserved region" evidence="3">
    <location>
        <begin position="117"/>
        <end position="153"/>
    </location>
</feature>
<evidence type="ECO:0000313" key="4">
    <source>
        <dbReference type="EMBL" id="HAC6566834.1"/>
    </source>
</evidence>